<evidence type="ECO:0000259" key="5">
    <source>
        <dbReference type="Pfam" id="PF00703"/>
    </source>
</evidence>
<dbReference type="InterPro" id="IPR041351">
    <property type="entry name" value="Ig_GlcNase"/>
</dbReference>
<evidence type="ECO:0000259" key="8">
    <source>
        <dbReference type="Pfam" id="PF22666"/>
    </source>
</evidence>
<dbReference type="Pfam" id="PF02836">
    <property type="entry name" value="Glyco_hydro_2_C"/>
    <property type="match status" value="1"/>
</dbReference>
<dbReference type="InterPro" id="IPR036156">
    <property type="entry name" value="Beta-gal/glucu_dom_sf"/>
</dbReference>
<sequence>MFNKRHSKFYVSLMILMLMSLVQINAQDFIPGQLWTGLKQPQPQSELPKGKAPFQTSERVAKRNIPTALVPVQSGEWIISDGWEMTDGKTAMASNKSIFDPQYSTSAWYNATVPGTVLTTLVNQGVYPDPYFGLNNMNIPESLSRTDWWYRCKFTVPKDIDGNQLRLLFNGINYKADIYLNGKSLGDMKGAFIRGEFNITDLVNKNGENILAVHVFPPHNPGIPHEQSMIAGQGLNGGVLSTDGPTFISSIGWDWIPGIRDRNTGIWQDVRLKVGGDIIIGDPLVTTDILLPDTTQAKISIKNIVKNITSKTVNGTLTAKIENINISLPFTLAANEEKEITFTPEQFKELNIKNPRLWWPNGYGRPELYNLELTVEANNKVSDTKSLKFGIREMSYELMVNDNSQNKRVLYTPNETVNKGKPVLDYINRVSFTKDNNLPTIAKDADTSGLQPLSNDDPVGPFFAIRVNGVRIFCRGGNWGMDDGMKRVSRERLEPYIRLHKDANFNIIRNWTGETTEEDFYALCDEYGMLVWNDFWITTDDTVEPSDFPLFVKNATDAVRRFRNHPSIAVWCPRNEGFAPKQLEESISVMMAKEDPTRHYHGQSRFLNMGTSGPWGYFKDPSKYYTENAKGFNTEMGSYAIPTANTIRKFIAPEDQWPINDVWAYHDLHHTTQNFGDFINAVDRYGKAESMEDFSRKSQFVTYDAWRNMLEAWNSKMWNNTTGLILWMSHPAWPSMIWQTYTYDYETPGSYFGAKKACEPIHIQMNLPENDVMIINTTLNDYKSVTAGLRFIDLQGKELYKKNIKLDAKANSATKCFVAEKGNNLPQLYLARLELKDAKGKVLSINDYWMTNGDKKSYEAINTLPSTTVTIKTISSKGKTWVEVSNPSKTLAVAVKLNVVDKNSKEILLPAYFSDGYINLLGGEKRLVELDIPKSITNYNIVAEGYNTKRK</sequence>
<accession>A0A212K277</accession>
<evidence type="ECO:0008006" key="10">
    <source>
        <dbReference type="Google" id="ProtNLM"/>
    </source>
</evidence>
<dbReference type="GO" id="GO:0004553">
    <property type="term" value="F:hydrolase activity, hydrolyzing O-glycosyl compounds"/>
    <property type="evidence" value="ECO:0007669"/>
    <property type="project" value="InterPro"/>
</dbReference>
<dbReference type="Gene3D" id="2.60.40.10">
    <property type="entry name" value="Immunoglobulins"/>
    <property type="match status" value="2"/>
</dbReference>
<dbReference type="Gene3D" id="2.60.120.260">
    <property type="entry name" value="Galactose-binding domain-like"/>
    <property type="match status" value="1"/>
</dbReference>
<dbReference type="Pfam" id="PF22666">
    <property type="entry name" value="Glyco_hydro_2_N2"/>
    <property type="match status" value="1"/>
</dbReference>
<evidence type="ECO:0000256" key="4">
    <source>
        <dbReference type="SAM" id="SignalP"/>
    </source>
</evidence>
<comment type="similarity">
    <text evidence="1">Belongs to the glycosyl hydrolase 2 family.</text>
</comment>
<dbReference type="Pfam" id="PF18368">
    <property type="entry name" value="Ig_GlcNase"/>
    <property type="match status" value="1"/>
</dbReference>
<dbReference type="SUPFAM" id="SSF51445">
    <property type="entry name" value="(Trans)glycosidases"/>
    <property type="match status" value="1"/>
</dbReference>
<dbReference type="InterPro" id="IPR013783">
    <property type="entry name" value="Ig-like_fold"/>
</dbReference>
<dbReference type="AlphaFoldDB" id="A0A212K277"/>
<evidence type="ECO:0000259" key="6">
    <source>
        <dbReference type="Pfam" id="PF02836"/>
    </source>
</evidence>
<dbReference type="GO" id="GO:0005975">
    <property type="term" value="P:carbohydrate metabolic process"/>
    <property type="evidence" value="ECO:0007669"/>
    <property type="project" value="InterPro"/>
</dbReference>
<dbReference type="PANTHER" id="PTHR43536:SF1">
    <property type="entry name" value="MANNOSYLGLYCOPROTEIN ENDO-BETA-MANNOSIDASE"/>
    <property type="match status" value="1"/>
</dbReference>
<evidence type="ECO:0000259" key="7">
    <source>
        <dbReference type="Pfam" id="PF18368"/>
    </source>
</evidence>
<feature type="chain" id="PRO_5013098030" description="Exo-1,4-beta-D-glucosaminidase" evidence="4">
    <location>
        <begin position="27"/>
        <end position="951"/>
    </location>
</feature>
<gene>
    <name evidence="9" type="ORF">KL86DYS2_12858</name>
</gene>
<evidence type="ECO:0000256" key="1">
    <source>
        <dbReference type="ARBA" id="ARBA00007401"/>
    </source>
</evidence>
<feature type="domain" description="Glycoside hydrolase family 2 immunoglobulin-like beta-sandwich" evidence="5">
    <location>
        <begin position="285"/>
        <end position="392"/>
    </location>
</feature>
<dbReference type="SUPFAM" id="SSF49785">
    <property type="entry name" value="Galactose-binding domain-like"/>
    <property type="match status" value="1"/>
</dbReference>
<dbReference type="InterPro" id="IPR054593">
    <property type="entry name" value="Beta-mannosidase-like_N2"/>
</dbReference>
<feature type="domain" description="Exo-beta-D-glucosaminidase Ig-fold" evidence="7">
    <location>
        <begin position="849"/>
        <end position="948"/>
    </location>
</feature>
<proteinExistence type="inferred from homology"/>
<keyword evidence="3" id="KW-0326">Glycosidase</keyword>
<dbReference type="InterPro" id="IPR006103">
    <property type="entry name" value="Glyco_hydro_2_cat"/>
</dbReference>
<dbReference type="InterPro" id="IPR017853">
    <property type="entry name" value="GH"/>
</dbReference>
<protein>
    <recommendedName>
        <fullName evidence="10">Exo-1,4-beta-D-glucosaminidase</fullName>
    </recommendedName>
</protein>
<organism evidence="9">
    <name type="scientific">uncultured Dysgonomonas sp</name>
    <dbReference type="NCBI Taxonomy" id="206096"/>
    <lineage>
        <taxon>Bacteria</taxon>
        <taxon>Pseudomonadati</taxon>
        <taxon>Bacteroidota</taxon>
        <taxon>Bacteroidia</taxon>
        <taxon>Bacteroidales</taxon>
        <taxon>Dysgonomonadaceae</taxon>
        <taxon>Dysgonomonas</taxon>
        <taxon>environmental samples</taxon>
    </lineage>
</organism>
<evidence type="ECO:0000313" key="9">
    <source>
        <dbReference type="EMBL" id="SBW05811.1"/>
    </source>
</evidence>
<dbReference type="Pfam" id="PF00703">
    <property type="entry name" value="Glyco_hydro_2"/>
    <property type="match status" value="1"/>
</dbReference>
<reference evidence="9" key="1">
    <citation type="submission" date="2016-04" db="EMBL/GenBank/DDBJ databases">
        <authorList>
            <person name="Evans L.H."/>
            <person name="Alamgir A."/>
            <person name="Owens N."/>
            <person name="Weber N.D."/>
            <person name="Virtaneva K."/>
            <person name="Barbian K."/>
            <person name="Babar A."/>
            <person name="Rosenke K."/>
        </authorList>
    </citation>
    <scope>NUCLEOTIDE SEQUENCE</scope>
    <source>
        <strain evidence="9">86-2</strain>
    </source>
</reference>
<dbReference type="InterPro" id="IPR043534">
    <property type="entry name" value="EBDG/EBM"/>
</dbReference>
<keyword evidence="4" id="KW-0732">Signal</keyword>
<dbReference type="InterPro" id="IPR008979">
    <property type="entry name" value="Galactose-bd-like_sf"/>
</dbReference>
<evidence type="ECO:0000256" key="3">
    <source>
        <dbReference type="ARBA" id="ARBA00023295"/>
    </source>
</evidence>
<dbReference type="EMBL" id="FLUL01000001">
    <property type="protein sequence ID" value="SBW05811.1"/>
    <property type="molecule type" value="Genomic_DNA"/>
</dbReference>
<feature type="domain" description="Beta-mannosidase-like galactose-binding" evidence="8">
    <location>
        <begin position="105"/>
        <end position="268"/>
    </location>
</feature>
<dbReference type="Gene3D" id="3.20.20.80">
    <property type="entry name" value="Glycosidases"/>
    <property type="match status" value="1"/>
</dbReference>
<dbReference type="PANTHER" id="PTHR43536">
    <property type="entry name" value="MANNOSYLGLYCOPROTEIN ENDO-BETA-MANNOSIDASE"/>
    <property type="match status" value="1"/>
</dbReference>
<name>A0A212K277_9BACT</name>
<dbReference type="InterPro" id="IPR006102">
    <property type="entry name" value="Ig-like_GH2"/>
</dbReference>
<feature type="signal peptide" evidence="4">
    <location>
        <begin position="1"/>
        <end position="26"/>
    </location>
</feature>
<keyword evidence="2" id="KW-0378">Hydrolase</keyword>
<dbReference type="RefSeq" id="WP_296950961.1">
    <property type="nucleotide sequence ID" value="NZ_LT599021.1"/>
</dbReference>
<feature type="domain" description="Glycoside hydrolase family 2 catalytic" evidence="6">
    <location>
        <begin position="467"/>
        <end position="601"/>
    </location>
</feature>
<evidence type="ECO:0000256" key="2">
    <source>
        <dbReference type="ARBA" id="ARBA00022801"/>
    </source>
</evidence>
<dbReference type="SUPFAM" id="SSF49303">
    <property type="entry name" value="beta-Galactosidase/glucuronidase domain"/>
    <property type="match status" value="3"/>
</dbReference>